<keyword evidence="9" id="KW-0464">Manganese</keyword>
<dbReference type="EMBL" id="CAJGYO010000004">
    <property type="protein sequence ID" value="CAD6222419.1"/>
    <property type="molecule type" value="Genomic_DNA"/>
</dbReference>
<dbReference type="InterPro" id="IPR029044">
    <property type="entry name" value="Nucleotide-diphossugar_trans"/>
</dbReference>
<accession>A0A811NBD2</accession>
<name>A0A811NBD2_9POAL</name>
<evidence type="ECO:0000256" key="7">
    <source>
        <dbReference type="ARBA" id="ARBA00022723"/>
    </source>
</evidence>
<evidence type="ECO:0000256" key="5">
    <source>
        <dbReference type="ARBA" id="ARBA00022676"/>
    </source>
</evidence>
<dbReference type="Pfam" id="PF01501">
    <property type="entry name" value="Glyco_transf_8"/>
    <property type="match status" value="1"/>
</dbReference>
<keyword evidence="6" id="KW-0808">Transferase</keyword>
<dbReference type="Gene3D" id="3.90.550.10">
    <property type="entry name" value="Spore Coat Polysaccharide Biosynthesis Protein SpsA, Chain A"/>
    <property type="match status" value="1"/>
</dbReference>
<dbReference type="OrthoDB" id="2014201at2759"/>
<evidence type="ECO:0000256" key="13">
    <source>
        <dbReference type="SAM" id="MobiDB-lite"/>
    </source>
</evidence>
<evidence type="ECO:0000256" key="2">
    <source>
        <dbReference type="ARBA" id="ARBA00004496"/>
    </source>
</evidence>
<dbReference type="InterPro" id="IPR002495">
    <property type="entry name" value="Glyco_trans_8"/>
</dbReference>
<gene>
    <name evidence="14" type="ORF">NCGR_LOCUS15090</name>
</gene>
<dbReference type="GO" id="GO:0046872">
    <property type="term" value="F:metal ion binding"/>
    <property type="evidence" value="ECO:0007669"/>
    <property type="project" value="UniProtKB-KW"/>
</dbReference>
<keyword evidence="15" id="KW-1185">Reference proteome</keyword>
<comment type="catalytic activity">
    <reaction evidence="11">
        <text>myo-inositol + UDP-alpha-D-galactose = alpha-D-galactosyl-(1-&gt;3)-1D-myo-inositol + UDP + H(+)</text>
        <dbReference type="Rhea" id="RHEA:12464"/>
        <dbReference type="ChEBI" id="CHEBI:15378"/>
        <dbReference type="ChEBI" id="CHEBI:17268"/>
        <dbReference type="ChEBI" id="CHEBI:17505"/>
        <dbReference type="ChEBI" id="CHEBI:58223"/>
        <dbReference type="ChEBI" id="CHEBI:66914"/>
        <dbReference type="EC" id="2.4.1.123"/>
    </reaction>
</comment>
<keyword evidence="4" id="KW-0963">Cytoplasm</keyword>
<keyword evidence="7" id="KW-0479">Metal-binding</keyword>
<evidence type="ECO:0000256" key="6">
    <source>
        <dbReference type="ARBA" id="ARBA00022679"/>
    </source>
</evidence>
<dbReference type="InterPro" id="IPR050587">
    <property type="entry name" value="GNT1/Glycosyltrans_8"/>
</dbReference>
<sequence length="356" mass="40142">MGPNMSALGKQHQAAAAMAPKRAYVTFLAGDGDYWKGVVGLAKGLRRVRAAYPLVVAMLPDVPEEHRRKLRDQGCVVREIEPVYPPESQTQFAMAYYVINYSKLRIWEFVEYERMVYLDADIQVYSNIDHLFDLDKGKFYAVMDCFCEKTWSHTPQYKIDYCQQCPERVSWPEQELGPPPPLYFNAGMFVHEPSLRTAKDLLDALVVTPPTPFAEQDFLNLFFRDVYSPIPPVYNLVLAMLWRHPEKVVLDEVKVVHYCAAGSKPWRYTGKEPNMEREDIKALVAQWWDIYDDERLDYKGAPGGGRRRRRGGGGGPGEAAAAPGPGPGRRRQVLPRAVGCLGAPPVAGRDDGVHPG</sequence>
<evidence type="ECO:0000313" key="14">
    <source>
        <dbReference type="EMBL" id="CAD6222419.1"/>
    </source>
</evidence>
<dbReference type="CDD" id="cd02537">
    <property type="entry name" value="GT8_Glycogenin"/>
    <property type="match status" value="1"/>
</dbReference>
<dbReference type="GO" id="GO:0005737">
    <property type="term" value="C:cytoplasm"/>
    <property type="evidence" value="ECO:0007669"/>
    <property type="project" value="UniProtKB-SubCell"/>
</dbReference>
<comment type="cofactor">
    <cofactor evidence="1">
        <name>a divalent metal cation</name>
        <dbReference type="ChEBI" id="CHEBI:60240"/>
    </cofactor>
</comment>
<evidence type="ECO:0000256" key="3">
    <source>
        <dbReference type="ARBA" id="ARBA00007790"/>
    </source>
</evidence>
<evidence type="ECO:0000313" key="15">
    <source>
        <dbReference type="Proteomes" id="UP000604825"/>
    </source>
</evidence>
<evidence type="ECO:0000256" key="12">
    <source>
        <dbReference type="RuleBase" id="RU362027"/>
    </source>
</evidence>
<dbReference type="EC" id="2.4.1.-" evidence="12"/>
<comment type="similarity">
    <text evidence="3">Belongs to the glycosyltransferase 8 family. Galactosyltransferase subfamily.</text>
</comment>
<proteinExistence type="inferred from homology"/>
<comment type="caution">
    <text evidence="14">The sequence shown here is derived from an EMBL/GenBank/DDBJ whole genome shotgun (WGS) entry which is preliminary data.</text>
</comment>
<feature type="region of interest" description="Disordered" evidence="13">
    <location>
        <begin position="299"/>
        <end position="356"/>
    </location>
</feature>
<evidence type="ECO:0000256" key="10">
    <source>
        <dbReference type="ARBA" id="ARBA00023277"/>
    </source>
</evidence>
<protein>
    <recommendedName>
        <fullName evidence="12">Hexosyltransferase</fullName>
        <ecNumber evidence="12">2.4.1.-</ecNumber>
    </recommendedName>
</protein>
<evidence type="ECO:0000256" key="1">
    <source>
        <dbReference type="ARBA" id="ARBA00001968"/>
    </source>
</evidence>
<dbReference type="GO" id="GO:0006950">
    <property type="term" value="P:response to stress"/>
    <property type="evidence" value="ECO:0007669"/>
    <property type="project" value="UniProtKB-ARBA"/>
</dbReference>
<organism evidence="14 15">
    <name type="scientific">Miscanthus lutarioriparius</name>
    <dbReference type="NCBI Taxonomy" id="422564"/>
    <lineage>
        <taxon>Eukaryota</taxon>
        <taxon>Viridiplantae</taxon>
        <taxon>Streptophyta</taxon>
        <taxon>Embryophyta</taxon>
        <taxon>Tracheophyta</taxon>
        <taxon>Spermatophyta</taxon>
        <taxon>Magnoliopsida</taxon>
        <taxon>Liliopsida</taxon>
        <taxon>Poales</taxon>
        <taxon>Poaceae</taxon>
        <taxon>PACMAD clade</taxon>
        <taxon>Panicoideae</taxon>
        <taxon>Andropogonodae</taxon>
        <taxon>Andropogoneae</taxon>
        <taxon>Saccharinae</taxon>
        <taxon>Miscanthus</taxon>
    </lineage>
</organism>
<evidence type="ECO:0000256" key="8">
    <source>
        <dbReference type="ARBA" id="ARBA00023144"/>
    </source>
</evidence>
<evidence type="ECO:0000256" key="4">
    <source>
        <dbReference type="ARBA" id="ARBA00022490"/>
    </source>
</evidence>
<dbReference type="GO" id="GO:0047216">
    <property type="term" value="F:inositol 3-alpha-galactosyltransferase activity"/>
    <property type="evidence" value="ECO:0007669"/>
    <property type="project" value="UniProtKB-EC"/>
</dbReference>
<comment type="subcellular location">
    <subcellularLocation>
        <location evidence="2">Cytoplasm</location>
    </subcellularLocation>
</comment>
<dbReference type="GO" id="GO:0006012">
    <property type="term" value="P:galactose metabolic process"/>
    <property type="evidence" value="ECO:0007669"/>
    <property type="project" value="UniProtKB-KW"/>
</dbReference>
<reference evidence="14" key="1">
    <citation type="submission" date="2020-10" db="EMBL/GenBank/DDBJ databases">
        <authorList>
            <person name="Han B."/>
            <person name="Lu T."/>
            <person name="Zhao Q."/>
            <person name="Huang X."/>
            <person name="Zhao Y."/>
        </authorList>
    </citation>
    <scope>NUCLEOTIDE SEQUENCE</scope>
</reference>
<dbReference type="SUPFAM" id="SSF53448">
    <property type="entry name" value="Nucleotide-diphospho-sugar transferases"/>
    <property type="match status" value="1"/>
</dbReference>
<dbReference type="PANTHER" id="PTHR11183">
    <property type="entry name" value="GLYCOGENIN SUBFAMILY MEMBER"/>
    <property type="match status" value="1"/>
</dbReference>
<keyword evidence="5" id="KW-0328">Glycosyltransferase</keyword>
<evidence type="ECO:0000256" key="9">
    <source>
        <dbReference type="ARBA" id="ARBA00023211"/>
    </source>
</evidence>
<dbReference type="Proteomes" id="UP000604825">
    <property type="component" value="Unassembled WGS sequence"/>
</dbReference>
<evidence type="ECO:0000256" key="11">
    <source>
        <dbReference type="ARBA" id="ARBA00050449"/>
    </source>
</evidence>
<dbReference type="AlphaFoldDB" id="A0A811NBD2"/>
<keyword evidence="8" id="KW-0299">Galactose metabolism</keyword>
<dbReference type="FunFam" id="3.90.550.10:FF:000049">
    <property type="entry name" value="Hexosyltransferase"/>
    <property type="match status" value="1"/>
</dbReference>
<keyword evidence="10" id="KW-0119">Carbohydrate metabolism</keyword>